<dbReference type="InterPro" id="IPR019267">
    <property type="entry name" value="CRISPR-assoc_Cas6_C"/>
</dbReference>
<feature type="domain" description="CRISPR-associated protein Cas6 C-terminal" evidence="5">
    <location>
        <begin position="132"/>
        <end position="256"/>
    </location>
</feature>
<dbReference type="InterPro" id="IPR010156">
    <property type="entry name" value="CRISPR-assoc_prot_Cas6"/>
</dbReference>
<dbReference type="eggNOG" id="arCOG01439">
    <property type="taxonomic scope" value="Archaea"/>
</dbReference>
<gene>
    <name evidence="6" type="ORF">P186_0940</name>
</gene>
<evidence type="ECO:0000259" key="5">
    <source>
        <dbReference type="Pfam" id="PF10040"/>
    </source>
</evidence>
<dbReference type="BioCyc" id="PSP1104324:GJSN-920-MONOMER"/>
<accession>G7VBF1</accession>
<keyword evidence="3" id="KW-0378">Hydrolase</keyword>
<evidence type="ECO:0000313" key="6">
    <source>
        <dbReference type="EMBL" id="AET32381.1"/>
    </source>
</evidence>
<name>G7VBF1_9CREN</name>
<evidence type="ECO:0000256" key="3">
    <source>
        <dbReference type="ARBA" id="ARBA00022801"/>
    </source>
</evidence>
<evidence type="ECO:0000256" key="2">
    <source>
        <dbReference type="ARBA" id="ARBA00022759"/>
    </source>
</evidence>
<sequence length="264" mass="28752">MLLIGGVFFCVWRVWVRGRLGEGAAVSGFSGTLVQAIVLSVLGRGDLHDARPKPFAVSPLFAGGRPVLDAAALPAGELVEFRVGFAQRGLAEAFVDGVAGGFRIFNSRVAVEEVEFRDVSVDPLPGASCFRLEFLSPVRFAVKPLYRRRRALFDFTPRPLNVFKSAVRHGRALGVLDLGAPFLRWVYTYVGLADFGCFGRCVRTVSLLGGGVARGFTGWAVYRVFGRRRLEDVWRALRVAEVFNVGTGRGMGLGAVRVEPRDCG</sequence>
<dbReference type="GO" id="GO:0051607">
    <property type="term" value="P:defense response to virus"/>
    <property type="evidence" value="ECO:0007669"/>
    <property type="project" value="UniProtKB-KW"/>
</dbReference>
<dbReference type="HOGENOM" id="CLU_093724_0_0_2"/>
<dbReference type="GO" id="GO:0004519">
    <property type="term" value="F:endonuclease activity"/>
    <property type="evidence" value="ECO:0007669"/>
    <property type="project" value="UniProtKB-KW"/>
</dbReference>
<dbReference type="Gene3D" id="3.30.70.1900">
    <property type="match status" value="1"/>
</dbReference>
<organism evidence="6 7">
    <name type="scientific">Pyrobaculum ferrireducens</name>
    <dbReference type="NCBI Taxonomy" id="1104324"/>
    <lineage>
        <taxon>Archaea</taxon>
        <taxon>Thermoproteota</taxon>
        <taxon>Thermoprotei</taxon>
        <taxon>Thermoproteales</taxon>
        <taxon>Thermoproteaceae</taxon>
        <taxon>Pyrobaculum</taxon>
    </lineage>
</organism>
<dbReference type="AlphaFoldDB" id="G7VBF1"/>
<dbReference type="OrthoDB" id="28339at2157"/>
<reference evidence="6 7" key="1">
    <citation type="journal article" date="2012" name="J. Bacteriol.">
        <title>Complete genome sequence of strain 1860, a crenarchaeon of the genus pyrobaculum able to grow with various electron acceptors.</title>
        <authorList>
            <person name="Mardanov A.V."/>
            <person name="Gumerov V.M."/>
            <person name="Slobodkina G.B."/>
            <person name="Beletsky A.V."/>
            <person name="Bonch-Osmolovskaya E.A."/>
            <person name="Ravin N.V."/>
            <person name="Skryabin K.G."/>
        </authorList>
    </citation>
    <scope>NUCLEOTIDE SEQUENCE [LARGE SCALE GENOMIC DNA]</scope>
    <source>
        <strain evidence="6 7">1860</strain>
    </source>
</reference>
<dbReference type="KEGG" id="pyr:P186_0940"/>
<keyword evidence="2" id="KW-0255">Endonuclease</keyword>
<evidence type="ECO:0000313" key="7">
    <source>
        <dbReference type="Proteomes" id="UP000005867"/>
    </source>
</evidence>
<proteinExistence type="predicted"/>
<evidence type="ECO:0000256" key="1">
    <source>
        <dbReference type="ARBA" id="ARBA00022722"/>
    </source>
</evidence>
<dbReference type="Pfam" id="PF10040">
    <property type="entry name" value="CRISPR_Cas6"/>
    <property type="match status" value="1"/>
</dbReference>
<dbReference type="EMBL" id="CP003098">
    <property type="protein sequence ID" value="AET32381.1"/>
    <property type="molecule type" value="Genomic_DNA"/>
</dbReference>
<dbReference type="NCBIfam" id="TIGR01877">
    <property type="entry name" value="cas_cas6"/>
    <property type="match status" value="1"/>
</dbReference>
<evidence type="ECO:0000256" key="4">
    <source>
        <dbReference type="ARBA" id="ARBA00023118"/>
    </source>
</evidence>
<dbReference type="RefSeq" id="WP_014288209.1">
    <property type="nucleotide sequence ID" value="NC_016645.1"/>
</dbReference>
<keyword evidence="4" id="KW-0051">Antiviral defense</keyword>
<keyword evidence="7" id="KW-1185">Reference proteome</keyword>
<dbReference type="GeneID" id="11595199"/>
<dbReference type="Proteomes" id="UP000005867">
    <property type="component" value="Chromosome"/>
</dbReference>
<keyword evidence="1" id="KW-0540">Nuclease</keyword>
<dbReference type="GO" id="GO:0016788">
    <property type="term" value="F:hydrolase activity, acting on ester bonds"/>
    <property type="evidence" value="ECO:0007669"/>
    <property type="project" value="InterPro"/>
</dbReference>
<protein>
    <submittedName>
        <fullName evidence="6">CRISPR-associated protein Cas6</fullName>
    </submittedName>
</protein>